<dbReference type="Proteomes" id="UP000309340">
    <property type="component" value="Unassembled WGS sequence"/>
</dbReference>
<dbReference type="SUPFAM" id="SSF49764">
    <property type="entry name" value="HSP20-like chaperones"/>
    <property type="match status" value="1"/>
</dbReference>
<protein>
    <recommendedName>
        <fullName evidence="5">SHSP domain-containing protein</fullName>
    </recommendedName>
</protein>
<comment type="caution">
    <text evidence="6">The sequence shown here is derived from an EMBL/GenBank/DDBJ whole genome shotgun (WGS) entry which is preliminary data.</text>
</comment>
<feature type="compositionally biased region" description="Basic and acidic residues" evidence="4">
    <location>
        <begin position="133"/>
        <end position="143"/>
    </location>
</feature>
<keyword evidence="1" id="KW-0346">Stress response</keyword>
<organism evidence="6 7">
    <name type="scientific">Friedmanniomyces simplex</name>
    <dbReference type="NCBI Taxonomy" id="329884"/>
    <lineage>
        <taxon>Eukaryota</taxon>
        <taxon>Fungi</taxon>
        <taxon>Dikarya</taxon>
        <taxon>Ascomycota</taxon>
        <taxon>Pezizomycotina</taxon>
        <taxon>Dothideomycetes</taxon>
        <taxon>Dothideomycetidae</taxon>
        <taxon>Mycosphaerellales</taxon>
        <taxon>Teratosphaeriaceae</taxon>
        <taxon>Friedmanniomyces</taxon>
    </lineage>
</organism>
<dbReference type="AlphaFoldDB" id="A0A4U0Y0P0"/>
<dbReference type="InterPro" id="IPR031107">
    <property type="entry name" value="Small_HSP"/>
</dbReference>
<feature type="region of interest" description="Disordered" evidence="4">
    <location>
        <begin position="96"/>
        <end position="163"/>
    </location>
</feature>
<evidence type="ECO:0000313" key="6">
    <source>
        <dbReference type="EMBL" id="TKA83690.1"/>
    </source>
</evidence>
<accession>A0A4U0Y0P0</accession>
<sequence>MSLFPRFVTNELNSFGPMFRLMDDYANHVMTAPDREGPSAFTGSLTRFQPKFDVTESKDNYELHGELPGIEQKDVNIAFTDPQTLVIKGQTEQVCEQGQPPSGLIEGQAEQNKITEGGEETAKSHQATVEDENAPKDAEKSTESAESSEVTQQHRTFSFPSRVDHDAVKASLKNGILSVVVPKAAAPQTRRINIE</sequence>
<dbReference type="STRING" id="329884.A0A4U0Y0P0"/>
<proteinExistence type="inferred from homology"/>
<dbReference type="Gene3D" id="2.60.40.790">
    <property type="match status" value="1"/>
</dbReference>
<dbReference type="InterPro" id="IPR008978">
    <property type="entry name" value="HSP20-like_chaperone"/>
</dbReference>
<evidence type="ECO:0000256" key="4">
    <source>
        <dbReference type="SAM" id="MobiDB-lite"/>
    </source>
</evidence>
<name>A0A4U0Y0P0_9PEZI</name>
<reference evidence="6 7" key="1">
    <citation type="submission" date="2017-03" db="EMBL/GenBank/DDBJ databases">
        <title>Genomes of endolithic fungi from Antarctica.</title>
        <authorList>
            <person name="Coleine C."/>
            <person name="Masonjones S."/>
            <person name="Stajich J.E."/>
        </authorList>
    </citation>
    <scope>NUCLEOTIDE SEQUENCE [LARGE SCALE GENOMIC DNA]</scope>
    <source>
        <strain evidence="6 7">CCFEE 5184</strain>
    </source>
</reference>
<dbReference type="PROSITE" id="PS01031">
    <property type="entry name" value="SHSP"/>
    <property type="match status" value="1"/>
</dbReference>
<dbReference type="EMBL" id="NAJQ01000004">
    <property type="protein sequence ID" value="TKA83690.1"/>
    <property type="molecule type" value="Genomic_DNA"/>
</dbReference>
<evidence type="ECO:0000256" key="1">
    <source>
        <dbReference type="ARBA" id="ARBA00023016"/>
    </source>
</evidence>
<dbReference type="Pfam" id="PF00011">
    <property type="entry name" value="HSP20"/>
    <property type="match status" value="1"/>
</dbReference>
<dbReference type="InterPro" id="IPR002068">
    <property type="entry name" value="A-crystallin/Hsp20_dom"/>
</dbReference>
<feature type="domain" description="SHSP" evidence="5">
    <location>
        <begin position="43"/>
        <end position="195"/>
    </location>
</feature>
<feature type="compositionally biased region" description="Polar residues" evidence="4">
    <location>
        <begin position="150"/>
        <end position="159"/>
    </location>
</feature>
<evidence type="ECO:0000313" key="7">
    <source>
        <dbReference type="Proteomes" id="UP000309340"/>
    </source>
</evidence>
<comment type="similarity">
    <text evidence="2 3">Belongs to the small heat shock protein (HSP20) family.</text>
</comment>
<keyword evidence="7" id="KW-1185">Reference proteome</keyword>
<gene>
    <name evidence="6" type="ORF">B0A55_00263</name>
</gene>
<dbReference type="OrthoDB" id="1431247at2759"/>
<evidence type="ECO:0000259" key="5">
    <source>
        <dbReference type="PROSITE" id="PS01031"/>
    </source>
</evidence>
<evidence type="ECO:0000256" key="3">
    <source>
        <dbReference type="RuleBase" id="RU003616"/>
    </source>
</evidence>
<evidence type="ECO:0000256" key="2">
    <source>
        <dbReference type="PROSITE-ProRule" id="PRU00285"/>
    </source>
</evidence>
<dbReference type="PANTHER" id="PTHR11527">
    <property type="entry name" value="HEAT-SHOCK PROTEIN 20 FAMILY MEMBER"/>
    <property type="match status" value="1"/>
</dbReference>
<dbReference type="CDD" id="cd06464">
    <property type="entry name" value="ACD_sHsps-like"/>
    <property type="match status" value="1"/>
</dbReference>